<evidence type="ECO:0000313" key="4">
    <source>
        <dbReference type="Proteomes" id="UP000325105"/>
    </source>
</evidence>
<evidence type="ECO:0000313" key="3">
    <source>
        <dbReference type="EMBL" id="TYP95860.1"/>
    </source>
</evidence>
<dbReference type="CDD" id="cd08983">
    <property type="entry name" value="GH43_Bt3655-like"/>
    <property type="match status" value="1"/>
</dbReference>
<accession>A0A5S5DIS1</accession>
<keyword evidence="1" id="KW-0732">Signal</keyword>
<dbReference type="PANTHER" id="PTHR43301:SF3">
    <property type="entry name" value="ARABINAN ENDO-1,5-ALPHA-L-ARABINOSIDASE A-RELATED"/>
    <property type="match status" value="1"/>
</dbReference>
<evidence type="ECO:0000259" key="2">
    <source>
        <dbReference type="Pfam" id="PF22847"/>
    </source>
</evidence>
<dbReference type="PANTHER" id="PTHR43301">
    <property type="entry name" value="ARABINAN ENDO-1,5-ALPHA-L-ARABINOSIDASE"/>
    <property type="match status" value="1"/>
</dbReference>
<proteinExistence type="predicted"/>
<dbReference type="Gene3D" id="2.115.10.20">
    <property type="entry name" value="Glycosyl hydrolase domain, family 43"/>
    <property type="match status" value="1"/>
</dbReference>
<feature type="domain" description="Arabinosidase BT-3657-like N-terminal" evidence="2">
    <location>
        <begin position="30"/>
        <end position="110"/>
    </location>
</feature>
<protein>
    <submittedName>
        <fullName evidence="3">Glycosyl hydrolase family 43</fullName>
    </submittedName>
</protein>
<dbReference type="EMBL" id="VNHX01000009">
    <property type="protein sequence ID" value="TYP95860.1"/>
    <property type="molecule type" value="Genomic_DNA"/>
</dbReference>
<dbReference type="SUPFAM" id="SSF75005">
    <property type="entry name" value="Arabinanase/levansucrase/invertase"/>
    <property type="match status" value="1"/>
</dbReference>
<dbReference type="PROSITE" id="PS51257">
    <property type="entry name" value="PROKAR_LIPOPROTEIN"/>
    <property type="match status" value="1"/>
</dbReference>
<feature type="signal peptide" evidence="1">
    <location>
        <begin position="1"/>
        <end position="18"/>
    </location>
</feature>
<keyword evidence="4" id="KW-1185">Reference proteome</keyword>
<dbReference type="Pfam" id="PF22847">
    <property type="entry name" value="BT_3657-like_N"/>
    <property type="match status" value="1"/>
</dbReference>
<dbReference type="InterPro" id="IPR023296">
    <property type="entry name" value="Glyco_hydro_beta-prop_sf"/>
</dbReference>
<dbReference type="AlphaFoldDB" id="A0A5S5DIS1"/>
<dbReference type="InterPro" id="IPR055133">
    <property type="entry name" value="BT_3657-like_N"/>
</dbReference>
<sequence length="308" mass="35657">MKFTVKFLVFVLATSLLASCQRDVYLFTSFREPANEGLRYLYSEDGFHWKRIPGVFLKPEVGTQKIMRDPSMVRDKHGMYHLVWTIAWKGDKGIGYACSSDLIHWEKQQIIPVMEHEPQTVNVWAPELFYDEDEDRFIIIWASTIPHRFSRGIEAEDNNHRMYYTTTKDFEEFAPTRLFADPGFSIIDAVIVKKAKDDYVLVLKDNTRPNRNLKVGFSDSPLGPYGQISEPFSDYLTEGPSVAKVGKEWLIYFDSYGAKTYEAVSTKDFKHFEKINNRISIPEGHKHGTIFKASKKDLKRLLESKTAE</sequence>
<dbReference type="InterPro" id="IPR050727">
    <property type="entry name" value="GH43_arabinanases"/>
</dbReference>
<organism evidence="3 4">
    <name type="scientific">Sphingobacterium allocomposti</name>
    <dbReference type="NCBI Taxonomy" id="415956"/>
    <lineage>
        <taxon>Bacteria</taxon>
        <taxon>Pseudomonadati</taxon>
        <taxon>Bacteroidota</taxon>
        <taxon>Sphingobacteriia</taxon>
        <taxon>Sphingobacteriales</taxon>
        <taxon>Sphingobacteriaceae</taxon>
        <taxon>Sphingobacterium</taxon>
    </lineage>
</organism>
<keyword evidence="3" id="KW-0378">Hydrolase</keyword>
<name>A0A5S5DIS1_9SPHI</name>
<dbReference type="OrthoDB" id="9758923at2"/>
<gene>
    <name evidence="3" type="ORF">BC792_10956</name>
</gene>
<evidence type="ECO:0000256" key="1">
    <source>
        <dbReference type="SAM" id="SignalP"/>
    </source>
</evidence>
<comment type="caution">
    <text evidence="3">The sequence shown here is derived from an EMBL/GenBank/DDBJ whole genome shotgun (WGS) entry which is preliminary data.</text>
</comment>
<dbReference type="GO" id="GO:0016787">
    <property type="term" value="F:hydrolase activity"/>
    <property type="evidence" value="ECO:0007669"/>
    <property type="project" value="UniProtKB-KW"/>
</dbReference>
<reference evidence="3 4" key="1">
    <citation type="submission" date="2019-07" db="EMBL/GenBank/DDBJ databases">
        <title>Genomic Encyclopedia of Archaeal and Bacterial Type Strains, Phase II (KMG-II): from individual species to whole genera.</title>
        <authorList>
            <person name="Goeker M."/>
        </authorList>
    </citation>
    <scope>NUCLEOTIDE SEQUENCE [LARGE SCALE GENOMIC DNA]</scope>
    <source>
        <strain evidence="3 4">DSM 18850</strain>
    </source>
</reference>
<feature type="chain" id="PRO_5024380689" evidence="1">
    <location>
        <begin position="19"/>
        <end position="308"/>
    </location>
</feature>
<dbReference type="Proteomes" id="UP000325105">
    <property type="component" value="Unassembled WGS sequence"/>
</dbReference>
<dbReference type="RefSeq" id="WP_148908541.1">
    <property type="nucleotide sequence ID" value="NZ_VNHX01000009.1"/>
</dbReference>